<dbReference type="Proteomes" id="UP000294229">
    <property type="component" value="Unassembled WGS sequence"/>
</dbReference>
<sequence>MSKLIDFLNKIKCRHVACLFVMYLIYLPFQPWIIAEITTPIRKKMIEEDAIQIYVQPDEWRRLRGITSVATASTPPLEWYFLWEVEHSDIMFPQTMVFENRAYNARFIDPKTKILLYTNDEAKERKRSFGGCVFDVGYYLYYDPIIHRIIASVQDVYGLYPAYLAGGHKHVGEADNDSKLTKFLQKNYNF</sequence>
<name>A0A8B3TBN8_AVIPA</name>
<protein>
    <submittedName>
        <fullName evidence="2">Uncharacterized protein</fullName>
    </submittedName>
</protein>
<accession>A0A8B3TBN8</accession>
<gene>
    <name evidence="2" type="ORF">EIG79_03140</name>
</gene>
<evidence type="ECO:0000313" key="2">
    <source>
        <dbReference type="EMBL" id="RZN60601.1"/>
    </source>
</evidence>
<dbReference type="RefSeq" id="WP_130238581.1">
    <property type="nucleotide sequence ID" value="NZ_RQXS01000008.1"/>
</dbReference>
<keyword evidence="1" id="KW-0472">Membrane</keyword>
<comment type="caution">
    <text evidence="2">The sequence shown here is derived from an EMBL/GenBank/DDBJ whole genome shotgun (WGS) entry which is preliminary data.</text>
</comment>
<keyword evidence="1" id="KW-0812">Transmembrane</keyword>
<dbReference type="EMBL" id="RQXS01000008">
    <property type="protein sequence ID" value="RZN60601.1"/>
    <property type="molecule type" value="Genomic_DNA"/>
</dbReference>
<feature type="transmembrane region" description="Helical" evidence="1">
    <location>
        <begin position="16"/>
        <end position="35"/>
    </location>
</feature>
<reference evidence="2 3" key="1">
    <citation type="submission" date="2018-11" db="EMBL/GenBank/DDBJ databases">
        <title>Sequencing Av. paragallinarum serogroups.</title>
        <authorList>
            <person name="Hellmuth J.E."/>
            <person name="Boucher C.E."/>
            <person name="Cason E.D."/>
        </authorList>
    </citation>
    <scope>NUCLEOTIDE SEQUENCE [LARGE SCALE GENOMIC DNA]</scope>
    <source>
        <strain evidence="2 3">SA-3</strain>
    </source>
</reference>
<proteinExistence type="predicted"/>
<dbReference type="AlphaFoldDB" id="A0A8B3TBN8"/>
<keyword evidence="1" id="KW-1133">Transmembrane helix</keyword>
<evidence type="ECO:0000256" key="1">
    <source>
        <dbReference type="SAM" id="Phobius"/>
    </source>
</evidence>
<evidence type="ECO:0000313" key="3">
    <source>
        <dbReference type="Proteomes" id="UP000294229"/>
    </source>
</evidence>
<organism evidence="2 3">
    <name type="scientific">Avibacterium paragallinarum</name>
    <name type="common">Haemophilus gallinarum</name>
    <dbReference type="NCBI Taxonomy" id="728"/>
    <lineage>
        <taxon>Bacteria</taxon>
        <taxon>Pseudomonadati</taxon>
        <taxon>Pseudomonadota</taxon>
        <taxon>Gammaproteobacteria</taxon>
        <taxon>Pasteurellales</taxon>
        <taxon>Pasteurellaceae</taxon>
        <taxon>Avibacterium</taxon>
    </lineage>
</organism>